<dbReference type="OrthoDB" id="2679563at2"/>
<comment type="caution">
    <text evidence="3">The sequence shown here is derived from an EMBL/GenBank/DDBJ whole genome shotgun (WGS) entry which is preliminary data.</text>
</comment>
<organism evidence="3 4">
    <name type="scientific">Metabacillus mangrovi</name>
    <dbReference type="NCBI Taxonomy" id="1491830"/>
    <lineage>
        <taxon>Bacteria</taxon>
        <taxon>Bacillati</taxon>
        <taxon>Bacillota</taxon>
        <taxon>Bacilli</taxon>
        <taxon>Bacillales</taxon>
        <taxon>Bacillaceae</taxon>
        <taxon>Metabacillus</taxon>
    </lineage>
</organism>
<feature type="domain" description="YtkA-like" evidence="2">
    <location>
        <begin position="17"/>
        <end position="96"/>
    </location>
</feature>
<dbReference type="InterPro" id="IPR032693">
    <property type="entry name" value="YtkA-like_dom"/>
</dbReference>
<feature type="region of interest" description="Disordered" evidence="1">
    <location>
        <begin position="112"/>
        <end position="132"/>
    </location>
</feature>
<name>A0A7X2V5G8_9BACI</name>
<protein>
    <recommendedName>
        <fullName evidence="2">YtkA-like domain-containing protein</fullName>
    </recommendedName>
</protein>
<dbReference type="EMBL" id="WMIB01000014">
    <property type="protein sequence ID" value="MTH54435.1"/>
    <property type="molecule type" value="Genomic_DNA"/>
</dbReference>
<sequence length="132" mass="14634">MLFAGCQGSKASDLPEMVEAKIIIPEKLDPGSTQELKVKVTQGGEIVQDANEVEFEIWKSGEKESSEMLEAKHAGDGIYSVKKTFGEDGIFYVQTHVTARDMHVMPKTKITVGQAGAEPEEEQDEELEHHHH</sequence>
<reference evidence="3 4" key="1">
    <citation type="journal article" date="2017" name="Int. J. Syst. Evol. Microbiol.">
        <title>Bacillus mangrovi sp. nov., isolated from a sediment sample from a mangrove forest.</title>
        <authorList>
            <person name="Gupta V."/>
            <person name="Singh P.K."/>
            <person name="Korpole S."/>
            <person name="Tanuku N.R.S."/>
            <person name="Pinnaka A.K."/>
        </authorList>
    </citation>
    <scope>NUCLEOTIDE SEQUENCE [LARGE SCALE GENOMIC DNA]</scope>
    <source>
        <strain evidence="3 4">KCTC 33872</strain>
    </source>
</reference>
<evidence type="ECO:0000259" key="2">
    <source>
        <dbReference type="Pfam" id="PF13115"/>
    </source>
</evidence>
<proteinExistence type="predicted"/>
<evidence type="ECO:0000313" key="3">
    <source>
        <dbReference type="EMBL" id="MTH54435.1"/>
    </source>
</evidence>
<gene>
    <name evidence="3" type="ORF">GKZ89_13610</name>
</gene>
<evidence type="ECO:0000313" key="4">
    <source>
        <dbReference type="Proteomes" id="UP000434639"/>
    </source>
</evidence>
<evidence type="ECO:0000256" key="1">
    <source>
        <dbReference type="SAM" id="MobiDB-lite"/>
    </source>
</evidence>
<dbReference type="AlphaFoldDB" id="A0A7X2V5G8"/>
<dbReference type="Pfam" id="PF13115">
    <property type="entry name" value="YtkA"/>
    <property type="match status" value="1"/>
</dbReference>
<keyword evidence="4" id="KW-1185">Reference proteome</keyword>
<dbReference type="Proteomes" id="UP000434639">
    <property type="component" value="Unassembled WGS sequence"/>
</dbReference>
<accession>A0A7X2V5G8</accession>